<accession>A0A1A8XRK1</accession>
<sequence>MNVSRLRAAPGPGCAGLLCVFMLAALLGQTAGAEETSGQLGRLFFTPERRQNLDRLRQLNIQEQQEMPEDTALTINGVVTRSSGKRTVWINGVTQNENDIAGSVSVTPNRRDPAKVTVHVSDTPVAKAKVGETVNRDTGEATDLLNGGRIGTKSTAAK</sequence>
<evidence type="ECO:0000313" key="3">
    <source>
        <dbReference type="EMBL" id="SBT07740.1"/>
    </source>
</evidence>
<name>A0A1A8XRK1_9RHOO</name>
<feature type="region of interest" description="Disordered" evidence="1">
    <location>
        <begin position="137"/>
        <end position="158"/>
    </location>
</feature>
<dbReference type="RefSeq" id="WP_186410990.1">
    <property type="nucleotide sequence ID" value="NZ_FLQY01000148.1"/>
</dbReference>
<feature type="signal peptide" evidence="2">
    <location>
        <begin position="1"/>
        <end position="33"/>
    </location>
</feature>
<feature type="chain" id="PRO_5008381677" description="DUF5666 domain-containing protein" evidence="2">
    <location>
        <begin position="34"/>
        <end position="158"/>
    </location>
</feature>
<evidence type="ECO:0000256" key="1">
    <source>
        <dbReference type="SAM" id="MobiDB-lite"/>
    </source>
</evidence>
<proteinExistence type="predicted"/>
<dbReference type="AlphaFoldDB" id="A0A1A8XRK1"/>
<organism evidence="3 4">
    <name type="scientific">Candidatus Propionivibrio aalborgensis</name>
    <dbReference type="NCBI Taxonomy" id="1860101"/>
    <lineage>
        <taxon>Bacteria</taxon>
        <taxon>Pseudomonadati</taxon>
        <taxon>Pseudomonadota</taxon>
        <taxon>Betaproteobacteria</taxon>
        <taxon>Rhodocyclales</taxon>
        <taxon>Rhodocyclaceae</taxon>
        <taxon>Propionivibrio</taxon>
    </lineage>
</organism>
<protein>
    <recommendedName>
        <fullName evidence="5">DUF5666 domain-containing protein</fullName>
    </recommendedName>
</protein>
<evidence type="ECO:0008006" key="5">
    <source>
        <dbReference type="Google" id="ProtNLM"/>
    </source>
</evidence>
<keyword evidence="4" id="KW-1185">Reference proteome</keyword>
<keyword evidence="2" id="KW-0732">Signal</keyword>
<dbReference type="EMBL" id="FLQY01000148">
    <property type="protein sequence ID" value="SBT07740.1"/>
    <property type="molecule type" value="Genomic_DNA"/>
</dbReference>
<gene>
    <name evidence="3" type="ORF">PROAA_2310014</name>
</gene>
<evidence type="ECO:0000313" key="4">
    <source>
        <dbReference type="Proteomes" id="UP000199600"/>
    </source>
</evidence>
<reference evidence="3 4" key="1">
    <citation type="submission" date="2016-06" db="EMBL/GenBank/DDBJ databases">
        <authorList>
            <person name="Kjaerup R.B."/>
            <person name="Dalgaard T.S."/>
            <person name="Juul-Madsen H.R."/>
        </authorList>
    </citation>
    <scope>NUCLEOTIDE SEQUENCE [LARGE SCALE GENOMIC DNA]</scope>
    <source>
        <strain evidence="3">2</strain>
    </source>
</reference>
<dbReference type="Proteomes" id="UP000199600">
    <property type="component" value="Unassembled WGS sequence"/>
</dbReference>
<evidence type="ECO:0000256" key="2">
    <source>
        <dbReference type="SAM" id="SignalP"/>
    </source>
</evidence>